<evidence type="ECO:0000256" key="1">
    <source>
        <dbReference type="ARBA" id="ARBA00023002"/>
    </source>
</evidence>
<dbReference type="EMBL" id="BAABFR010000097">
    <property type="protein sequence ID" value="GAA4402417.1"/>
    <property type="molecule type" value="Genomic_DNA"/>
</dbReference>
<dbReference type="InterPro" id="IPR036661">
    <property type="entry name" value="Luciferase-like_sf"/>
</dbReference>
<accession>A0ABP8K995</accession>
<comment type="caution">
    <text evidence="2">The sequence shown here is derived from an EMBL/GenBank/DDBJ whole genome shotgun (WGS) entry which is preliminary data.</text>
</comment>
<dbReference type="PANTHER" id="PTHR43244:SF1">
    <property type="entry name" value="5,10-METHYLENETETRAHYDROMETHANOPTERIN REDUCTASE"/>
    <property type="match status" value="1"/>
</dbReference>
<name>A0ABP8K995_9ACTN</name>
<keyword evidence="3" id="KW-1185">Reference proteome</keyword>
<reference evidence="3" key="1">
    <citation type="journal article" date="2019" name="Int. J. Syst. Evol. Microbiol.">
        <title>The Global Catalogue of Microorganisms (GCM) 10K type strain sequencing project: providing services to taxonomists for standard genome sequencing and annotation.</title>
        <authorList>
            <consortium name="The Broad Institute Genomics Platform"/>
            <consortium name="The Broad Institute Genome Sequencing Center for Infectious Disease"/>
            <person name="Wu L."/>
            <person name="Ma J."/>
        </authorList>
    </citation>
    <scope>NUCLEOTIDE SEQUENCE [LARGE SCALE GENOMIC DNA]</scope>
    <source>
        <strain evidence="3">JCM 17688</strain>
    </source>
</reference>
<dbReference type="InterPro" id="IPR050564">
    <property type="entry name" value="F420-G6PD/mer"/>
</dbReference>
<proteinExistence type="predicted"/>
<dbReference type="SUPFAM" id="SSF51679">
    <property type="entry name" value="Bacterial luciferase-like"/>
    <property type="match status" value="1"/>
</dbReference>
<dbReference type="PANTHER" id="PTHR43244">
    <property type="match status" value="1"/>
</dbReference>
<dbReference type="Gene3D" id="3.20.20.30">
    <property type="entry name" value="Luciferase-like domain"/>
    <property type="match status" value="1"/>
</dbReference>
<gene>
    <name evidence="2" type="ORF">GCM10023147_43000</name>
</gene>
<protein>
    <recommendedName>
        <fullName evidence="4">Luciferase-like monooxygenase</fullName>
    </recommendedName>
</protein>
<evidence type="ECO:0008006" key="4">
    <source>
        <dbReference type="Google" id="ProtNLM"/>
    </source>
</evidence>
<evidence type="ECO:0000313" key="3">
    <source>
        <dbReference type="Proteomes" id="UP001500635"/>
    </source>
</evidence>
<sequence length="143" mass="15644">MADGIVVGDAAPERLERLLAAARDGRAESGRGRDLRATVHVQLAWAPTDAEAAAGALREWPMAGLRFPRGDIRSPFDVEHLVRGVSAGELAARMTVSADPGVHRARLQRLLDLGFDSLHVHNVTRDQRGWLAVFAREIRPNLQ</sequence>
<organism evidence="2 3">
    <name type="scientific">Tsukamurella soli</name>
    <dbReference type="NCBI Taxonomy" id="644556"/>
    <lineage>
        <taxon>Bacteria</taxon>
        <taxon>Bacillati</taxon>
        <taxon>Actinomycetota</taxon>
        <taxon>Actinomycetes</taxon>
        <taxon>Mycobacteriales</taxon>
        <taxon>Tsukamurellaceae</taxon>
        <taxon>Tsukamurella</taxon>
    </lineage>
</organism>
<evidence type="ECO:0000313" key="2">
    <source>
        <dbReference type="EMBL" id="GAA4402417.1"/>
    </source>
</evidence>
<dbReference type="Proteomes" id="UP001500635">
    <property type="component" value="Unassembled WGS sequence"/>
</dbReference>
<keyword evidence="1" id="KW-0560">Oxidoreductase</keyword>